<name>A0A3L7J3B5_9HYPH</name>
<dbReference type="Gene3D" id="3.40.50.2000">
    <property type="entry name" value="Glycogen Phosphorylase B"/>
    <property type="match status" value="1"/>
</dbReference>
<sequence>MAQHLDDLHDWFWRRLASRARAPKNGIVEFQEPKTERLLEADICIVTYCGFPGGNAVTTITEAQTFRDAGYDVAIVNCSIKKSRWKWGWVSERYLAVSDLMYLGHRLRRISCRTAIIRGPRMVTTRNFERLAKKMCPERAIFVINNSAYNEDGSAIFSWADLHERIGALGWPAVEICPTGPIIRAECLREMPAEEIDLSDRDWPPVIDASAFQFTPRSQLSEPIVIGRHARDHPGKWLDERAELLRVYPDNDPSIRVSILGGAETVDRDLGGIPCTWSVAPFGLNSVQDYLSTLDIFVNFPSPSRHEAFGRTIIEAILSGLPVILPSRFEATFGELAFYCAPQEVRNLIGKIAADDPGRMVFLQRAKEVATDLFCSPSLLLRLDARTQNQKPVLDGAAARWRQTILSSL</sequence>
<comment type="caution">
    <text evidence="1">The sequence shown here is derived from an EMBL/GenBank/DDBJ whole genome shotgun (WGS) entry which is preliminary data.</text>
</comment>
<dbReference type="EMBL" id="RCWN01000003">
    <property type="protein sequence ID" value="RLQ84994.1"/>
    <property type="molecule type" value="Genomic_DNA"/>
</dbReference>
<evidence type="ECO:0000313" key="2">
    <source>
        <dbReference type="Proteomes" id="UP000281094"/>
    </source>
</evidence>
<accession>A0A3L7J3B5</accession>
<keyword evidence="2" id="KW-1185">Reference proteome</keyword>
<reference evidence="1 2" key="1">
    <citation type="submission" date="2018-10" db="EMBL/GenBank/DDBJ databases">
        <title>Notoacmeibacter sp. M2BS9Y-3-1, whole genome shotgun sequence.</title>
        <authorList>
            <person name="Tuo L."/>
        </authorList>
    </citation>
    <scope>NUCLEOTIDE SEQUENCE [LARGE SCALE GENOMIC DNA]</scope>
    <source>
        <strain evidence="1 2">M2BS9Y-3-1</strain>
    </source>
</reference>
<protein>
    <submittedName>
        <fullName evidence="1">Glycosyltransferase family 1 protein</fullName>
    </submittedName>
</protein>
<organism evidence="1 2">
    <name type="scientific">Notoacmeibacter ruber</name>
    <dbReference type="NCBI Taxonomy" id="2670375"/>
    <lineage>
        <taxon>Bacteria</taxon>
        <taxon>Pseudomonadati</taxon>
        <taxon>Pseudomonadota</taxon>
        <taxon>Alphaproteobacteria</taxon>
        <taxon>Hyphomicrobiales</taxon>
        <taxon>Notoacmeibacteraceae</taxon>
        <taxon>Notoacmeibacter</taxon>
    </lineage>
</organism>
<dbReference type="Proteomes" id="UP000281094">
    <property type="component" value="Unassembled WGS sequence"/>
</dbReference>
<proteinExistence type="predicted"/>
<keyword evidence="1" id="KW-0808">Transferase</keyword>
<dbReference type="SUPFAM" id="SSF53756">
    <property type="entry name" value="UDP-Glycosyltransferase/glycogen phosphorylase"/>
    <property type="match status" value="1"/>
</dbReference>
<dbReference type="AlphaFoldDB" id="A0A3L7J3B5"/>
<dbReference type="RefSeq" id="WP_121646783.1">
    <property type="nucleotide sequence ID" value="NZ_RCWN01000003.1"/>
</dbReference>
<evidence type="ECO:0000313" key="1">
    <source>
        <dbReference type="EMBL" id="RLQ84994.1"/>
    </source>
</evidence>
<dbReference type="GO" id="GO:0016740">
    <property type="term" value="F:transferase activity"/>
    <property type="evidence" value="ECO:0007669"/>
    <property type="project" value="UniProtKB-KW"/>
</dbReference>
<gene>
    <name evidence="1" type="ORF">D8780_15545</name>
</gene>